<accession>A0ABD3VRV2</accession>
<feature type="coiled-coil region" evidence="10">
    <location>
        <begin position="36"/>
        <end position="73"/>
    </location>
</feature>
<dbReference type="PANTHER" id="PTHR12825:SF0">
    <property type="entry name" value="VESICLE TRANSPORT PROTEIN SEC20"/>
    <property type="match status" value="1"/>
</dbReference>
<dbReference type="InterPro" id="IPR005606">
    <property type="entry name" value="Sec20"/>
</dbReference>
<dbReference type="InterPro" id="IPR056173">
    <property type="entry name" value="Sec20_C"/>
</dbReference>
<evidence type="ECO:0000256" key="7">
    <source>
        <dbReference type="ARBA" id="ARBA00023054"/>
    </source>
</evidence>
<dbReference type="Proteomes" id="UP001634394">
    <property type="component" value="Unassembled WGS sequence"/>
</dbReference>
<sequence length="226" mass="26139">MAANDIHVRLCLQEIVKLDLEVKALIQDIRDDVQTNEELDEVNVKIREKLNNLRIKIEELERLGREQDKEEDRSVILKNVENHRERLTSNTTSLRKTNIAVKHAIDKQEKDELFKGNTPRKRNINSKASLTKAASNITESLMELNQTMESQVQKGEQTMKVLLTSSNIISDTQDELKSMGSHIHTAKNLLTKYGRREMTDKLLILIALVFFFSSVLYVMKRRLWPG</sequence>
<dbReference type="EMBL" id="JBJQND010000010">
    <property type="protein sequence ID" value="KAL3864305.1"/>
    <property type="molecule type" value="Genomic_DNA"/>
</dbReference>
<evidence type="ECO:0000256" key="11">
    <source>
        <dbReference type="SAM" id="Phobius"/>
    </source>
</evidence>
<feature type="transmembrane region" description="Helical" evidence="11">
    <location>
        <begin position="202"/>
        <end position="219"/>
    </location>
</feature>
<keyword evidence="5" id="KW-0931">ER-Golgi transport</keyword>
<keyword evidence="2" id="KW-0813">Transport</keyword>
<evidence type="ECO:0000256" key="5">
    <source>
        <dbReference type="ARBA" id="ARBA00022892"/>
    </source>
</evidence>
<evidence type="ECO:0000256" key="6">
    <source>
        <dbReference type="ARBA" id="ARBA00022989"/>
    </source>
</evidence>
<evidence type="ECO:0000256" key="8">
    <source>
        <dbReference type="ARBA" id="ARBA00023136"/>
    </source>
</evidence>
<protein>
    <recommendedName>
        <fullName evidence="12">Sec20 C-terminal domain-containing protein</fullName>
    </recommendedName>
</protein>
<keyword evidence="4" id="KW-0256">Endoplasmic reticulum</keyword>
<dbReference type="CDD" id="cd15865">
    <property type="entry name" value="SNARE_SEC20"/>
    <property type="match status" value="1"/>
</dbReference>
<evidence type="ECO:0000256" key="1">
    <source>
        <dbReference type="ARBA" id="ARBA00004163"/>
    </source>
</evidence>
<gene>
    <name evidence="13" type="ORF">ACJMK2_005997</name>
</gene>
<dbReference type="PANTHER" id="PTHR12825">
    <property type="entry name" value="BNIP1-RELATED"/>
    <property type="match status" value="1"/>
</dbReference>
<dbReference type="Pfam" id="PF03908">
    <property type="entry name" value="Sec20"/>
    <property type="match status" value="1"/>
</dbReference>
<evidence type="ECO:0000256" key="3">
    <source>
        <dbReference type="ARBA" id="ARBA00022692"/>
    </source>
</evidence>
<evidence type="ECO:0000313" key="14">
    <source>
        <dbReference type="Proteomes" id="UP001634394"/>
    </source>
</evidence>
<name>A0ABD3VRV2_SINWO</name>
<keyword evidence="3 11" id="KW-0812">Transmembrane</keyword>
<comment type="similarity">
    <text evidence="9">Belongs to the SEC20 family.</text>
</comment>
<dbReference type="AlphaFoldDB" id="A0ABD3VRV2"/>
<comment type="subcellular location">
    <subcellularLocation>
        <location evidence="1">Endoplasmic reticulum membrane</location>
        <topology evidence="1">Single-pass type IV membrane protein</topology>
    </subcellularLocation>
</comment>
<evidence type="ECO:0000256" key="4">
    <source>
        <dbReference type="ARBA" id="ARBA00022824"/>
    </source>
</evidence>
<evidence type="ECO:0000313" key="13">
    <source>
        <dbReference type="EMBL" id="KAL3864305.1"/>
    </source>
</evidence>
<keyword evidence="14" id="KW-1185">Reference proteome</keyword>
<keyword evidence="7 10" id="KW-0175">Coiled coil</keyword>
<evidence type="ECO:0000256" key="2">
    <source>
        <dbReference type="ARBA" id="ARBA00022448"/>
    </source>
</evidence>
<keyword evidence="8 11" id="KW-0472">Membrane</keyword>
<organism evidence="13 14">
    <name type="scientific">Sinanodonta woodiana</name>
    <name type="common">Chinese pond mussel</name>
    <name type="synonym">Anodonta woodiana</name>
    <dbReference type="NCBI Taxonomy" id="1069815"/>
    <lineage>
        <taxon>Eukaryota</taxon>
        <taxon>Metazoa</taxon>
        <taxon>Spiralia</taxon>
        <taxon>Lophotrochozoa</taxon>
        <taxon>Mollusca</taxon>
        <taxon>Bivalvia</taxon>
        <taxon>Autobranchia</taxon>
        <taxon>Heteroconchia</taxon>
        <taxon>Palaeoheterodonta</taxon>
        <taxon>Unionida</taxon>
        <taxon>Unionoidea</taxon>
        <taxon>Unionidae</taxon>
        <taxon>Unioninae</taxon>
        <taxon>Sinanodonta</taxon>
    </lineage>
</organism>
<comment type="caution">
    <text evidence="13">The sequence shown here is derived from an EMBL/GenBank/DDBJ whole genome shotgun (WGS) entry which is preliminary data.</text>
</comment>
<evidence type="ECO:0000256" key="10">
    <source>
        <dbReference type="SAM" id="Coils"/>
    </source>
</evidence>
<evidence type="ECO:0000259" key="12">
    <source>
        <dbReference type="Pfam" id="PF03908"/>
    </source>
</evidence>
<proteinExistence type="inferred from homology"/>
<evidence type="ECO:0000256" key="9">
    <source>
        <dbReference type="ARBA" id="ARBA00037934"/>
    </source>
</evidence>
<feature type="domain" description="Sec20 C-terminal" evidence="12">
    <location>
        <begin position="134"/>
        <end position="223"/>
    </location>
</feature>
<keyword evidence="6 11" id="KW-1133">Transmembrane helix</keyword>
<dbReference type="GO" id="GO:0016192">
    <property type="term" value="P:vesicle-mediated transport"/>
    <property type="evidence" value="ECO:0007669"/>
    <property type="project" value="UniProtKB-KW"/>
</dbReference>
<reference evidence="13 14" key="1">
    <citation type="submission" date="2024-11" db="EMBL/GenBank/DDBJ databases">
        <title>Chromosome-level genome assembly of the freshwater bivalve Anodonta woodiana.</title>
        <authorList>
            <person name="Chen X."/>
        </authorList>
    </citation>
    <scope>NUCLEOTIDE SEQUENCE [LARGE SCALE GENOMIC DNA]</scope>
    <source>
        <strain evidence="13">MN2024</strain>
        <tissue evidence="13">Gills</tissue>
    </source>
</reference>
<dbReference type="GO" id="GO:0005789">
    <property type="term" value="C:endoplasmic reticulum membrane"/>
    <property type="evidence" value="ECO:0007669"/>
    <property type="project" value="UniProtKB-SubCell"/>
</dbReference>